<keyword evidence="4" id="KW-1185">Reference proteome</keyword>
<dbReference type="InterPro" id="IPR017115">
    <property type="entry name" value="Tellurite_resistance_TerA"/>
</dbReference>
<evidence type="ECO:0000256" key="1">
    <source>
        <dbReference type="ARBA" id="ARBA00008775"/>
    </source>
</evidence>
<reference evidence="3 4" key="1">
    <citation type="journal article" date="2019" name="Int. J. Syst. Evol. Microbiol.">
        <title>The Global Catalogue of Microorganisms (GCM) 10K type strain sequencing project: providing services to taxonomists for standard genome sequencing and annotation.</title>
        <authorList>
            <consortium name="The Broad Institute Genomics Platform"/>
            <consortium name="The Broad Institute Genome Sequencing Center for Infectious Disease"/>
            <person name="Wu L."/>
            <person name="Ma J."/>
        </authorList>
    </citation>
    <scope>NUCLEOTIDE SEQUENCE [LARGE SCALE GENOMIC DNA]</scope>
    <source>
        <strain evidence="3 4">JCM 15933</strain>
    </source>
</reference>
<evidence type="ECO:0000259" key="2">
    <source>
        <dbReference type="Pfam" id="PF02342"/>
    </source>
</evidence>
<protein>
    <recommendedName>
        <fullName evidence="2">TerD domain-containing protein</fullName>
    </recommendedName>
</protein>
<dbReference type="CDD" id="cd06974">
    <property type="entry name" value="TerD_like"/>
    <property type="match status" value="1"/>
</dbReference>
<comment type="similarity">
    <text evidence="1">Belongs to the CAPAB/TerDEXZ family.</text>
</comment>
<dbReference type="PIRSF" id="PIRSF037118">
    <property type="entry name" value="Tellurite_resistance_TerA"/>
    <property type="match status" value="1"/>
</dbReference>
<feature type="domain" description="TerD" evidence="2">
    <location>
        <begin position="4"/>
        <end position="89"/>
    </location>
</feature>
<evidence type="ECO:0000313" key="3">
    <source>
        <dbReference type="EMBL" id="GAA1533451.1"/>
    </source>
</evidence>
<dbReference type="Pfam" id="PF02342">
    <property type="entry name" value="TerD"/>
    <property type="match status" value="1"/>
</dbReference>
<dbReference type="EMBL" id="BAAAQD010000012">
    <property type="protein sequence ID" value="GAA1533451.1"/>
    <property type="molecule type" value="Genomic_DNA"/>
</dbReference>
<dbReference type="RefSeq" id="WP_344505564.1">
    <property type="nucleotide sequence ID" value="NZ_BAAAQD010000012.1"/>
</dbReference>
<gene>
    <name evidence="3" type="ORF">GCM10009827_059370</name>
</gene>
<accession>A0ABN2B7K3</accession>
<dbReference type="Proteomes" id="UP001501470">
    <property type="component" value="Unassembled WGS sequence"/>
</dbReference>
<dbReference type="PANTHER" id="PTHR32097:SF4">
    <property type="entry name" value="GENERAL STRESS PROTEIN 16U"/>
    <property type="match status" value="1"/>
</dbReference>
<comment type="caution">
    <text evidence="3">The sequence shown here is derived from an EMBL/GenBank/DDBJ whole genome shotgun (WGS) entry which is preliminary data.</text>
</comment>
<organism evidence="3 4">
    <name type="scientific">Dactylosporangium maewongense</name>
    <dbReference type="NCBI Taxonomy" id="634393"/>
    <lineage>
        <taxon>Bacteria</taxon>
        <taxon>Bacillati</taxon>
        <taxon>Actinomycetota</taxon>
        <taxon>Actinomycetes</taxon>
        <taxon>Micromonosporales</taxon>
        <taxon>Micromonosporaceae</taxon>
        <taxon>Dactylosporangium</taxon>
    </lineage>
</organism>
<name>A0ABN2B7K3_9ACTN</name>
<dbReference type="Gene3D" id="2.60.60.30">
    <property type="entry name" value="sav2460 like domains"/>
    <property type="match status" value="2"/>
</dbReference>
<dbReference type="InterPro" id="IPR051324">
    <property type="entry name" value="Stress/Tellurium_Resist"/>
</dbReference>
<dbReference type="PANTHER" id="PTHR32097">
    <property type="entry name" value="CAMP-BINDING PROTEIN 1-RELATED"/>
    <property type="match status" value="1"/>
</dbReference>
<dbReference type="InterPro" id="IPR003325">
    <property type="entry name" value="TerD"/>
</dbReference>
<evidence type="ECO:0000313" key="4">
    <source>
        <dbReference type="Proteomes" id="UP001501470"/>
    </source>
</evidence>
<sequence length="311" mass="33443">MSMRKCANLPVQAPAVRAVVGWQSGAGVPDAGGSALLLVNGKVRDDNDFVFYNQPAHPAGAVRHEGKATAGNQVTDTVFVDLGRVEPSIVAPATPAVPVRLTKVTLTRQAPTVSLAKQGGRSGSLRVNLNWSMRSLGKRGLFGKQKTAHLPDLDLDLCCLYEHVDGRKGIVHPIGGSFGALDRPPYIMLDGDDRTGANEAGENLTINLDHTDKFRRILIFASIYAGATSFAGFDAVATLFPQHGAPIEMRLDECTVMARAAALFLIENINGELVVRRESRYIVQAPGQYRNDAVDAAYNWGIKWVTVPGKS</sequence>
<proteinExistence type="inferred from homology"/>